<name>Q11FT9_CHESB</name>
<dbReference type="GO" id="GO:0047429">
    <property type="term" value="F:nucleoside triphosphate diphosphatase activity"/>
    <property type="evidence" value="ECO:0007669"/>
    <property type="project" value="InterPro"/>
</dbReference>
<evidence type="ECO:0000256" key="2">
    <source>
        <dbReference type="ARBA" id="ARBA00023080"/>
    </source>
</evidence>
<accession>Q11FT9</accession>
<dbReference type="OrthoDB" id="8430081at2"/>
<dbReference type="EMBL" id="CP000390">
    <property type="protein sequence ID" value="ABG63736.1"/>
    <property type="molecule type" value="Genomic_DNA"/>
</dbReference>
<dbReference type="Gene3D" id="3.90.950.10">
    <property type="match status" value="1"/>
</dbReference>
<dbReference type="InterPro" id="IPR002637">
    <property type="entry name" value="RdgB/HAM1"/>
</dbReference>
<protein>
    <submittedName>
        <fullName evidence="3">Xanthosine triphosphate pyrophosphatase-like protein</fullName>
    </submittedName>
</protein>
<proteinExistence type="predicted"/>
<dbReference type="GO" id="GO:0009143">
    <property type="term" value="P:nucleoside triphosphate catabolic process"/>
    <property type="evidence" value="ECO:0007669"/>
    <property type="project" value="InterPro"/>
</dbReference>
<dbReference type="HOGENOM" id="CLU_039487_0_0_5"/>
<evidence type="ECO:0000313" key="3">
    <source>
        <dbReference type="EMBL" id="ABG63736.1"/>
    </source>
</evidence>
<dbReference type="PANTHER" id="PTHR41930">
    <property type="entry name" value="UPF0200 PROTEIN MJ1399"/>
    <property type="match status" value="1"/>
</dbReference>
<dbReference type="eggNOG" id="COG0237">
    <property type="taxonomic scope" value="Bacteria"/>
</dbReference>
<sequence>MRFRYGDVFRFQRLLRIFFYTSNADKLIQARLIFMRSGYQLTHYRSRHEPYDEDYSLDTQGLLTQALKQVSQEFERRSVLFVEDTSLRIEALSGATDYPGTRVKEWFSETSFAELDRQIALRGGDRRCTVKSDIALRLPTLSRPVFFHGETSGCVAEAAPTFTTSPQYPWLTPDTFNGWFVPEGTKRRLGEMEFEESLSYDFRAKSLTLLVERLEELNAVVNLGRWNHVVRQAADAEREVGSQLSLLPLDRRDVLIVIGHKCAGKSTFSDFLMGRRAGVFALEGSTLLRQIAEEVGITISNSADAMTFLEKRGWNIVAKRAADYIARENADINIVTGMRTVEEVLWLRSMLPAARVVLIEADSRTRFERHVKRARSDDAQTFKEFARLDEEQMRFGALRVAHEIADVVVRNDSDLLSYFRRIDELVSTIDTLPYGRQSPSELHRSLRALRKIGRAATCDEIAAMTAEQGFAVRKYNNNRALKSVPEFATRLEKRGDLLHYRLSPRGPALLQLLDLIAMPASTETVGAHPSE</sequence>
<evidence type="ECO:0000256" key="1">
    <source>
        <dbReference type="ARBA" id="ARBA00022801"/>
    </source>
</evidence>
<dbReference type="Pfam" id="PF01725">
    <property type="entry name" value="Ham1p_like"/>
    <property type="match status" value="1"/>
</dbReference>
<keyword evidence="1" id="KW-0378">Hydrolase</keyword>
<dbReference type="Gene3D" id="3.40.50.300">
    <property type="entry name" value="P-loop containing nucleotide triphosphate hydrolases"/>
    <property type="match status" value="1"/>
</dbReference>
<dbReference type="SUPFAM" id="SSF52540">
    <property type="entry name" value="P-loop containing nucleoside triphosphate hydrolases"/>
    <property type="match status" value="1"/>
</dbReference>
<dbReference type="eggNOG" id="COG0127">
    <property type="taxonomic scope" value="Bacteria"/>
</dbReference>
<dbReference type="PANTHER" id="PTHR41930:SF1">
    <property type="entry name" value="DEPHOSPHO-COA KINASE"/>
    <property type="match status" value="1"/>
</dbReference>
<dbReference type="InterPro" id="IPR027417">
    <property type="entry name" value="P-loop_NTPase"/>
</dbReference>
<dbReference type="InterPro" id="IPR029001">
    <property type="entry name" value="ITPase-like_fam"/>
</dbReference>
<gene>
    <name evidence="3" type="ordered locus">Meso_2349</name>
</gene>
<dbReference type="STRING" id="266779.Meso_2349"/>
<dbReference type="SUPFAM" id="SSF52972">
    <property type="entry name" value="ITPase-like"/>
    <property type="match status" value="1"/>
</dbReference>
<keyword evidence="2" id="KW-0546">Nucleotide metabolism</keyword>
<organism evidence="3">
    <name type="scientific">Chelativorans sp. (strain BNC1)</name>
    <dbReference type="NCBI Taxonomy" id="266779"/>
    <lineage>
        <taxon>Bacteria</taxon>
        <taxon>Pseudomonadati</taxon>
        <taxon>Pseudomonadota</taxon>
        <taxon>Alphaproteobacteria</taxon>
        <taxon>Hyphomicrobiales</taxon>
        <taxon>Phyllobacteriaceae</taxon>
        <taxon>Chelativorans</taxon>
    </lineage>
</organism>
<dbReference type="Pfam" id="PF13671">
    <property type="entry name" value="AAA_33"/>
    <property type="match status" value="1"/>
</dbReference>
<dbReference type="KEGG" id="mes:Meso_2349"/>
<reference evidence="3" key="1">
    <citation type="submission" date="2006-06" db="EMBL/GenBank/DDBJ databases">
        <title>Complete sequence of chromosome of Chelativorans sp. BNC1.</title>
        <authorList>
            <consortium name="US DOE Joint Genome Institute"/>
            <person name="Copeland A."/>
            <person name="Lucas S."/>
            <person name="Lapidus A."/>
            <person name="Barry K."/>
            <person name="Detter J.C."/>
            <person name="Glavina del Rio T."/>
            <person name="Hammon N."/>
            <person name="Israni S."/>
            <person name="Dalin E."/>
            <person name="Tice H."/>
            <person name="Pitluck S."/>
            <person name="Chertkov O."/>
            <person name="Brettin T."/>
            <person name="Bruce D."/>
            <person name="Han C."/>
            <person name="Tapia R."/>
            <person name="Gilna P."/>
            <person name="Schmutz J."/>
            <person name="Larimer F."/>
            <person name="Land M."/>
            <person name="Hauser L."/>
            <person name="Kyrpides N."/>
            <person name="Mikhailova N."/>
            <person name="Richardson P."/>
        </authorList>
    </citation>
    <scope>NUCLEOTIDE SEQUENCE</scope>
    <source>
        <strain evidence="3">BNC1</strain>
    </source>
</reference>
<dbReference type="GO" id="GO:0009117">
    <property type="term" value="P:nucleotide metabolic process"/>
    <property type="evidence" value="ECO:0007669"/>
    <property type="project" value="UniProtKB-KW"/>
</dbReference>
<dbReference type="AlphaFoldDB" id="Q11FT9"/>